<accession>A0ABW4KUQ6</accession>
<keyword evidence="1" id="KW-0472">Membrane</keyword>
<evidence type="ECO:0000313" key="3">
    <source>
        <dbReference type="Proteomes" id="UP001597304"/>
    </source>
</evidence>
<name>A0ABW4KUQ6_9BURK</name>
<dbReference type="Proteomes" id="UP001597304">
    <property type="component" value="Unassembled WGS sequence"/>
</dbReference>
<organism evidence="2 3">
    <name type="scientific">Ottowia flava</name>
    <dbReference type="NCBI Taxonomy" id="2675430"/>
    <lineage>
        <taxon>Bacteria</taxon>
        <taxon>Pseudomonadati</taxon>
        <taxon>Pseudomonadota</taxon>
        <taxon>Betaproteobacteria</taxon>
        <taxon>Burkholderiales</taxon>
        <taxon>Comamonadaceae</taxon>
        <taxon>Ottowia</taxon>
    </lineage>
</organism>
<evidence type="ECO:0000256" key="1">
    <source>
        <dbReference type="SAM" id="Phobius"/>
    </source>
</evidence>
<sequence>MLQSVQLTLIAIKAAVAPMAAFSLVVSLAASRYAGGLPLARII</sequence>
<reference evidence="3" key="1">
    <citation type="journal article" date="2019" name="Int. J. Syst. Evol. Microbiol.">
        <title>The Global Catalogue of Microorganisms (GCM) 10K type strain sequencing project: providing services to taxonomists for standard genome sequencing and annotation.</title>
        <authorList>
            <consortium name="The Broad Institute Genomics Platform"/>
            <consortium name="The Broad Institute Genome Sequencing Center for Infectious Disease"/>
            <person name="Wu L."/>
            <person name="Ma J."/>
        </authorList>
    </citation>
    <scope>NUCLEOTIDE SEQUENCE [LARGE SCALE GENOMIC DNA]</scope>
    <source>
        <strain evidence="3">LMG 29247</strain>
    </source>
</reference>
<dbReference type="EMBL" id="JBHUEJ010000034">
    <property type="protein sequence ID" value="MFD1711812.1"/>
    <property type="molecule type" value="Genomic_DNA"/>
</dbReference>
<protein>
    <submittedName>
        <fullName evidence="2">Uncharacterized protein</fullName>
    </submittedName>
</protein>
<keyword evidence="1" id="KW-0812">Transmembrane</keyword>
<keyword evidence="1" id="KW-1133">Transmembrane helix</keyword>
<keyword evidence="3" id="KW-1185">Reference proteome</keyword>
<gene>
    <name evidence="2" type="ORF">ACFSF0_14440</name>
</gene>
<feature type="transmembrane region" description="Helical" evidence="1">
    <location>
        <begin position="7"/>
        <end position="30"/>
    </location>
</feature>
<evidence type="ECO:0000313" key="2">
    <source>
        <dbReference type="EMBL" id="MFD1711812.1"/>
    </source>
</evidence>
<comment type="caution">
    <text evidence="2">The sequence shown here is derived from an EMBL/GenBank/DDBJ whole genome shotgun (WGS) entry which is preliminary data.</text>
</comment>
<proteinExistence type="predicted"/>
<dbReference type="RefSeq" id="WP_255507824.1">
    <property type="nucleotide sequence ID" value="NZ_JBHUEJ010000034.1"/>
</dbReference>